<dbReference type="AlphaFoldDB" id="A0AAV7JLB2"/>
<evidence type="ECO:0000259" key="1">
    <source>
        <dbReference type="Pfam" id="PF03184"/>
    </source>
</evidence>
<dbReference type="GO" id="GO:0003676">
    <property type="term" value="F:nucleic acid binding"/>
    <property type="evidence" value="ECO:0007669"/>
    <property type="project" value="InterPro"/>
</dbReference>
<feature type="domain" description="DDE-1" evidence="1">
    <location>
        <begin position="3"/>
        <end position="61"/>
    </location>
</feature>
<dbReference type="InterPro" id="IPR004875">
    <property type="entry name" value="DDE_SF_endonuclease_dom"/>
</dbReference>
<comment type="caution">
    <text evidence="2">The sequence shown here is derived from an EMBL/GenBank/DDBJ whole genome shotgun (WGS) entry which is preliminary data.</text>
</comment>
<evidence type="ECO:0000313" key="2">
    <source>
        <dbReference type="EMBL" id="KAI6649593.1"/>
    </source>
</evidence>
<dbReference type="Proteomes" id="UP001165289">
    <property type="component" value="Unassembled WGS sequence"/>
</dbReference>
<name>A0AAV7JLB2_9METZ</name>
<protein>
    <submittedName>
        <fullName evidence="2">Tigger transposable element-derived protein 6-like</fullName>
    </submittedName>
</protein>
<dbReference type="Pfam" id="PF03184">
    <property type="entry name" value="DDE_1"/>
    <property type="match status" value="1"/>
</dbReference>
<proteinExistence type="predicted"/>
<accession>A0AAV7JLB2</accession>
<sequence>MAIIKKLKTGYKKRLLSCLIVKIDSIETGDELIKSVNVLVSIYWVAQAWQDVTQETIQKCFARSGFNFFEEFRLFETSDSTELNSIMKNFATISETVSCHTEDYVYIDSGNQVHTLESTDWEAEFHSCINDRTSY</sequence>
<organism evidence="2 3">
    <name type="scientific">Oopsacas minuta</name>
    <dbReference type="NCBI Taxonomy" id="111878"/>
    <lineage>
        <taxon>Eukaryota</taxon>
        <taxon>Metazoa</taxon>
        <taxon>Porifera</taxon>
        <taxon>Hexactinellida</taxon>
        <taxon>Hexasterophora</taxon>
        <taxon>Lyssacinosida</taxon>
        <taxon>Leucopsacidae</taxon>
        <taxon>Oopsacas</taxon>
    </lineage>
</organism>
<gene>
    <name evidence="2" type="ORF">LOD99_6759</name>
</gene>
<reference evidence="2 3" key="1">
    <citation type="journal article" date="2023" name="BMC Biol.">
        <title>The compact genome of the sponge Oopsacas minuta (Hexactinellida) is lacking key metazoan core genes.</title>
        <authorList>
            <person name="Santini S."/>
            <person name="Schenkelaars Q."/>
            <person name="Jourda C."/>
            <person name="Duchesne M."/>
            <person name="Belahbib H."/>
            <person name="Rocher C."/>
            <person name="Selva M."/>
            <person name="Riesgo A."/>
            <person name="Vervoort M."/>
            <person name="Leys S.P."/>
            <person name="Kodjabachian L."/>
            <person name="Le Bivic A."/>
            <person name="Borchiellini C."/>
            <person name="Claverie J.M."/>
            <person name="Renard E."/>
        </authorList>
    </citation>
    <scope>NUCLEOTIDE SEQUENCE [LARGE SCALE GENOMIC DNA]</scope>
    <source>
        <strain evidence="2">SPO-2</strain>
    </source>
</reference>
<dbReference type="EMBL" id="JAKMXF010000320">
    <property type="protein sequence ID" value="KAI6649593.1"/>
    <property type="molecule type" value="Genomic_DNA"/>
</dbReference>
<keyword evidence="3" id="KW-1185">Reference proteome</keyword>
<evidence type="ECO:0000313" key="3">
    <source>
        <dbReference type="Proteomes" id="UP001165289"/>
    </source>
</evidence>